<dbReference type="PROSITE" id="PS50188">
    <property type="entry name" value="B302_SPRY"/>
    <property type="match status" value="1"/>
</dbReference>
<dbReference type="Pfam" id="PF00643">
    <property type="entry name" value="zf-B_box"/>
    <property type="match status" value="1"/>
</dbReference>
<evidence type="ECO:0000256" key="3">
    <source>
        <dbReference type="ARBA" id="ARBA00022833"/>
    </source>
</evidence>
<dbReference type="Gene3D" id="3.30.40.10">
    <property type="entry name" value="Zinc/RING finger domain, C3HC4 (zinc finger)"/>
    <property type="match status" value="1"/>
</dbReference>
<dbReference type="SUPFAM" id="SSF57850">
    <property type="entry name" value="RING/U-box"/>
    <property type="match status" value="1"/>
</dbReference>
<evidence type="ECO:0000256" key="2">
    <source>
        <dbReference type="ARBA" id="ARBA00022771"/>
    </source>
</evidence>
<evidence type="ECO:0000256" key="6">
    <source>
        <dbReference type="SAM" id="MobiDB-lite"/>
    </source>
</evidence>
<sequence>MASAAPIGKALEEATCSICLEYLTEPVTIDCGHNFCRACLTQYCERRKPESGKKFPCPECRALFQKGTFRPNRQLANIVESIKPLRLQPGQAQTENLCETHKEKLQLFCKEDGRAICVVPLEEVAQGYKVKLQEALGPLRQELEEALALVSEEEKKIGEWQDKVENQRRSITREFKTLHQLLSEEEQLLLWRLAAEERETLQRLRDNITKLSEQSAALINLITELEEKCQQPAAELLQVRPLISPSILHPQTLRPCCAPGAGTDSVTFFPPVDVTLDPDTAHPSLVLSEDRKRVIHKTKRKNLPNNPERFDPCVFLLGAEGFTGGRHYWEVEVGDMPRWTLGICKESVSRKSPDNLLPKNGYWTVCLRNGQYEALTFPATPLHVGIRPREVGIFLDYKAGEVSFYNVTDRSHLFTFPDTFSGTVRPFFSPCANAGGKNEWKSPDHKSKAGGRRL</sequence>
<keyword evidence="1" id="KW-0479">Metal-binding</keyword>
<dbReference type="Gene3D" id="3.30.160.60">
    <property type="entry name" value="Classic Zinc Finger"/>
    <property type="match status" value="1"/>
</dbReference>
<organism evidence="9 10">
    <name type="scientific">Chelydra serpentina</name>
    <name type="common">Snapping turtle</name>
    <name type="synonym">Testudo serpentina</name>
    <dbReference type="NCBI Taxonomy" id="8475"/>
    <lineage>
        <taxon>Eukaryota</taxon>
        <taxon>Metazoa</taxon>
        <taxon>Chordata</taxon>
        <taxon>Craniata</taxon>
        <taxon>Vertebrata</taxon>
        <taxon>Euteleostomi</taxon>
        <taxon>Archelosauria</taxon>
        <taxon>Testudinata</taxon>
        <taxon>Testudines</taxon>
        <taxon>Cryptodira</taxon>
        <taxon>Durocryptodira</taxon>
        <taxon>Americhelydia</taxon>
        <taxon>Chelydroidea</taxon>
        <taxon>Chelydridae</taxon>
        <taxon>Chelydra</taxon>
    </lineage>
</organism>
<keyword evidence="3" id="KW-0862">Zinc</keyword>
<dbReference type="SMART" id="SM00589">
    <property type="entry name" value="PRY"/>
    <property type="match status" value="1"/>
</dbReference>
<evidence type="ECO:0000259" key="7">
    <source>
        <dbReference type="PROSITE" id="PS50089"/>
    </source>
</evidence>
<dbReference type="CDD" id="cd13745">
    <property type="entry name" value="SPRY_PRY_TRIM39"/>
    <property type="match status" value="1"/>
</dbReference>
<dbReference type="Proteomes" id="UP000694403">
    <property type="component" value="Unplaced"/>
</dbReference>
<feature type="region of interest" description="Disordered" evidence="6">
    <location>
        <begin position="435"/>
        <end position="454"/>
    </location>
</feature>
<evidence type="ECO:0000256" key="5">
    <source>
        <dbReference type="SAM" id="Coils"/>
    </source>
</evidence>
<keyword evidence="2 4" id="KW-0863">Zinc-finger</keyword>
<evidence type="ECO:0000313" key="10">
    <source>
        <dbReference type="Proteomes" id="UP000694403"/>
    </source>
</evidence>
<dbReference type="InterPro" id="IPR013083">
    <property type="entry name" value="Znf_RING/FYVE/PHD"/>
</dbReference>
<dbReference type="PROSITE" id="PS00518">
    <property type="entry name" value="ZF_RING_1"/>
    <property type="match status" value="1"/>
</dbReference>
<reference evidence="9" key="2">
    <citation type="submission" date="2025-09" db="UniProtKB">
        <authorList>
            <consortium name="Ensembl"/>
        </authorList>
    </citation>
    <scope>IDENTIFICATION</scope>
</reference>
<protein>
    <submittedName>
        <fullName evidence="9">Uncharacterized protein</fullName>
    </submittedName>
</protein>
<dbReference type="AlphaFoldDB" id="A0A8C3SCL5"/>
<keyword evidence="10" id="KW-1185">Reference proteome</keyword>
<dbReference type="Ensembl" id="ENSCSRT00000012743.1">
    <property type="protein sequence ID" value="ENSCSRP00000012261.1"/>
    <property type="gene ID" value="ENSCSRG00000009175.1"/>
</dbReference>
<evidence type="ECO:0000259" key="8">
    <source>
        <dbReference type="PROSITE" id="PS50188"/>
    </source>
</evidence>
<dbReference type="InterPro" id="IPR013320">
    <property type="entry name" value="ConA-like_dom_sf"/>
</dbReference>
<dbReference type="InterPro" id="IPR050143">
    <property type="entry name" value="TRIM/RBCC"/>
</dbReference>
<evidence type="ECO:0000256" key="1">
    <source>
        <dbReference type="ARBA" id="ARBA00022723"/>
    </source>
</evidence>
<feature type="coiled-coil region" evidence="5">
    <location>
        <begin position="143"/>
        <end position="170"/>
    </location>
</feature>
<dbReference type="InterPro" id="IPR017907">
    <property type="entry name" value="Znf_RING_CS"/>
</dbReference>
<evidence type="ECO:0000256" key="4">
    <source>
        <dbReference type="PROSITE-ProRule" id="PRU00175"/>
    </source>
</evidence>
<dbReference type="Pfam" id="PF00622">
    <property type="entry name" value="SPRY"/>
    <property type="match status" value="1"/>
</dbReference>
<dbReference type="InterPro" id="IPR000315">
    <property type="entry name" value="Znf_B-box"/>
</dbReference>
<dbReference type="SMART" id="SM00449">
    <property type="entry name" value="SPRY"/>
    <property type="match status" value="1"/>
</dbReference>
<dbReference type="InterPro" id="IPR035033">
    <property type="entry name" value="PRY/SPRY_TRIM39"/>
</dbReference>
<name>A0A8C3SCL5_CHESE</name>
<feature type="coiled-coil region" evidence="5">
    <location>
        <begin position="194"/>
        <end position="228"/>
    </location>
</feature>
<dbReference type="SUPFAM" id="SSF49899">
    <property type="entry name" value="Concanavalin A-like lectins/glucanases"/>
    <property type="match status" value="1"/>
</dbReference>
<dbReference type="InterPro" id="IPR003877">
    <property type="entry name" value="SPRY_dom"/>
</dbReference>
<reference evidence="9" key="1">
    <citation type="submission" date="2025-08" db="UniProtKB">
        <authorList>
            <consortium name="Ensembl"/>
        </authorList>
    </citation>
    <scope>IDENTIFICATION</scope>
</reference>
<dbReference type="InterPro" id="IPR043136">
    <property type="entry name" value="B30.2/SPRY_sf"/>
</dbReference>
<dbReference type="FunFam" id="2.60.120.920:FF:000004">
    <property type="entry name" value="Butyrophilin subfamily 1 member A1"/>
    <property type="match status" value="1"/>
</dbReference>
<dbReference type="InterPro" id="IPR001870">
    <property type="entry name" value="B30.2/SPRY"/>
</dbReference>
<dbReference type="SMART" id="SM00184">
    <property type="entry name" value="RING"/>
    <property type="match status" value="1"/>
</dbReference>
<dbReference type="PROSITE" id="PS50089">
    <property type="entry name" value="ZF_RING_2"/>
    <property type="match status" value="1"/>
</dbReference>
<feature type="compositionally biased region" description="Basic and acidic residues" evidence="6">
    <location>
        <begin position="438"/>
        <end position="447"/>
    </location>
</feature>
<proteinExistence type="predicted"/>
<dbReference type="Pfam" id="PF13765">
    <property type="entry name" value="PRY"/>
    <property type="match status" value="1"/>
</dbReference>
<feature type="domain" description="B30.2/SPRY" evidence="8">
    <location>
        <begin position="254"/>
        <end position="447"/>
    </location>
</feature>
<dbReference type="InterPro" id="IPR006574">
    <property type="entry name" value="PRY"/>
</dbReference>
<dbReference type="InterPro" id="IPR003879">
    <property type="entry name" value="Butyrophylin_SPRY"/>
</dbReference>
<dbReference type="InterPro" id="IPR001841">
    <property type="entry name" value="Znf_RING"/>
</dbReference>
<keyword evidence="5" id="KW-0175">Coiled coil</keyword>
<dbReference type="GO" id="GO:0008270">
    <property type="term" value="F:zinc ion binding"/>
    <property type="evidence" value="ECO:0007669"/>
    <property type="project" value="UniProtKB-KW"/>
</dbReference>
<dbReference type="PANTHER" id="PTHR24103">
    <property type="entry name" value="E3 UBIQUITIN-PROTEIN LIGASE TRIM"/>
    <property type="match status" value="1"/>
</dbReference>
<dbReference type="Pfam" id="PF15227">
    <property type="entry name" value="zf-C3HC4_4"/>
    <property type="match status" value="1"/>
</dbReference>
<accession>A0A8C3SCL5</accession>
<dbReference type="PRINTS" id="PR01407">
    <property type="entry name" value="BUTYPHLNCDUF"/>
</dbReference>
<dbReference type="SUPFAM" id="SSF57845">
    <property type="entry name" value="B-box zinc-binding domain"/>
    <property type="match status" value="1"/>
</dbReference>
<evidence type="ECO:0000313" key="9">
    <source>
        <dbReference type="Ensembl" id="ENSCSRP00000012261.1"/>
    </source>
</evidence>
<feature type="domain" description="RING-type" evidence="7">
    <location>
        <begin position="16"/>
        <end position="61"/>
    </location>
</feature>
<dbReference type="Gene3D" id="2.60.120.920">
    <property type="match status" value="1"/>
</dbReference>